<dbReference type="Proteomes" id="UP000295192">
    <property type="component" value="Unassembled WGS sequence"/>
</dbReference>
<dbReference type="EMBL" id="LSRL02008805">
    <property type="protein sequence ID" value="TDG38186.1"/>
    <property type="molecule type" value="Genomic_DNA"/>
</dbReference>
<dbReference type="OrthoDB" id="7851609at2759"/>
<name>A0A484AN39_DRONA</name>
<sequence length="66" mass="7980">MWNTADIHLKLGGVGQLIYRRLFRYTAWLFYGIARGCHFFKLRYNPQQKRMEETQYNHMISKIVVA</sequence>
<organism evidence="1 2">
    <name type="scientific">Drosophila navojoa</name>
    <name type="common">Fruit fly</name>
    <dbReference type="NCBI Taxonomy" id="7232"/>
    <lineage>
        <taxon>Eukaryota</taxon>
        <taxon>Metazoa</taxon>
        <taxon>Ecdysozoa</taxon>
        <taxon>Arthropoda</taxon>
        <taxon>Hexapoda</taxon>
        <taxon>Insecta</taxon>
        <taxon>Pterygota</taxon>
        <taxon>Neoptera</taxon>
        <taxon>Endopterygota</taxon>
        <taxon>Diptera</taxon>
        <taxon>Brachycera</taxon>
        <taxon>Muscomorpha</taxon>
        <taxon>Ephydroidea</taxon>
        <taxon>Drosophilidae</taxon>
        <taxon>Drosophila</taxon>
    </lineage>
</organism>
<dbReference type="AlphaFoldDB" id="A0A484AN39"/>
<evidence type="ECO:0000313" key="2">
    <source>
        <dbReference type="Proteomes" id="UP000295192"/>
    </source>
</evidence>
<protein>
    <submittedName>
        <fullName evidence="1">Uncharacterized protein</fullName>
    </submittedName>
</protein>
<accession>A0A484AN39</accession>
<feature type="non-terminal residue" evidence="1">
    <location>
        <position position="66"/>
    </location>
</feature>
<evidence type="ECO:0000313" key="1">
    <source>
        <dbReference type="EMBL" id="TDG38186.1"/>
    </source>
</evidence>
<reference evidence="1 2" key="1">
    <citation type="journal article" date="2019" name="J. Hered.">
        <title>An Improved Genome Assembly for Drosophila navojoa, the Basal Species in the mojavensis Cluster.</title>
        <authorList>
            <person name="Vanderlinde T."/>
            <person name="Dupim E.G."/>
            <person name="Nazario-Yepiz N.O."/>
            <person name="Carvalho A.B."/>
        </authorList>
    </citation>
    <scope>NUCLEOTIDE SEQUENCE [LARGE SCALE GENOMIC DNA]</scope>
    <source>
        <strain evidence="1">Navoj_Jal97</strain>
        <tissue evidence="1">Whole organism</tissue>
    </source>
</reference>
<proteinExistence type="predicted"/>
<comment type="caution">
    <text evidence="1">The sequence shown here is derived from an EMBL/GenBank/DDBJ whole genome shotgun (WGS) entry which is preliminary data.</text>
</comment>
<gene>
    <name evidence="1" type="ORF">AWZ03_015392</name>
</gene>
<keyword evidence="2" id="KW-1185">Reference proteome</keyword>